<evidence type="ECO:0000313" key="2">
    <source>
        <dbReference type="WBParaSite" id="JU765_v2.g905.t1"/>
    </source>
</evidence>
<sequence>MAEFKWGVICSVPYTETLQDEIYDFFCWLLPCLTDASEDINEFYQFNKKESFYYRCDPDSYDQICKCYDYAALEHPEVMIIFQILPYRNSKEVDWCRDLSQNRAQFVQSILIDNIRSRFEGIPFDAVCKKMVTYFHRRLEELHNYEYKRKADLTQIVVNPFEKDTATEIGTGTEDVTDVVRLVMHNSRFLEKDVPATIIVSGFPPCFGSNNIASLFGLLNILTVQPYRPSMAFVQFLNNEQALQALINLNNTNLGAGYTLNLQPKTNALEKQLKHARNLWKFLGVEQNFPFDFKADTF</sequence>
<dbReference type="Proteomes" id="UP000887576">
    <property type="component" value="Unplaced"/>
</dbReference>
<name>A0AC34RQN4_9BILA</name>
<accession>A0AC34RQN4</accession>
<evidence type="ECO:0000313" key="1">
    <source>
        <dbReference type="Proteomes" id="UP000887576"/>
    </source>
</evidence>
<proteinExistence type="predicted"/>
<protein>
    <submittedName>
        <fullName evidence="2">RRM domain-containing protein</fullName>
    </submittedName>
</protein>
<dbReference type="WBParaSite" id="JU765_v2.g905.t1">
    <property type="protein sequence ID" value="JU765_v2.g905.t1"/>
    <property type="gene ID" value="JU765_v2.g905"/>
</dbReference>
<organism evidence="1 2">
    <name type="scientific">Panagrolaimus sp. JU765</name>
    <dbReference type="NCBI Taxonomy" id="591449"/>
    <lineage>
        <taxon>Eukaryota</taxon>
        <taxon>Metazoa</taxon>
        <taxon>Ecdysozoa</taxon>
        <taxon>Nematoda</taxon>
        <taxon>Chromadorea</taxon>
        <taxon>Rhabditida</taxon>
        <taxon>Tylenchina</taxon>
        <taxon>Panagrolaimomorpha</taxon>
        <taxon>Panagrolaimoidea</taxon>
        <taxon>Panagrolaimidae</taxon>
        <taxon>Panagrolaimus</taxon>
    </lineage>
</organism>
<reference evidence="2" key="1">
    <citation type="submission" date="2022-11" db="UniProtKB">
        <authorList>
            <consortium name="WormBaseParasite"/>
        </authorList>
    </citation>
    <scope>IDENTIFICATION</scope>
</reference>